<protein>
    <recommendedName>
        <fullName evidence="19">Bifunctional NAD(P)H-hydrate repair enzyme</fullName>
    </recommendedName>
    <alternativeName>
        <fullName evidence="19">Nicotinamide nucleotide repair protein</fullName>
    </alternativeName>
    <domain>
        <recommendedName>
            <fullName evidence="19">ADP-dependent (S)-NAD(P)H-hydrate dehydratase</fullName>
            <ecNumber evidence="19">4.2.1.136</ecNumber>
        </recommendedName>
        <alternativeName>
            <fullName evidence="19">ADP-dependent NAD(P)HX dehydratase</fullName>
        </alternativeName>
    </domain>
    <domain>
        <recommendedName>
            <fullName evidence="19">NAD(P)H-hydrate epimerase</fullName>
            <ecNumber evidence="19">5.1.99.6</ecNumber>
        </recommendedName>
    </domain>
</protein>
<dbReference type="PROSITE" id="PS51385">
    <property type="entry name" value="YJEF_N"/>
    <property type="match status" value="1"/>
</dbReference>
<comment type="function">
    <text evidence="14 19">Bifunctional enzyme that catalyzes the epimerization of the S- and R-forms of NAD(P)HX and the dehydration of the S-form of NAD(P)HX at the expense of ADP, which is converted to AMP. This allows the repair of both epimers of NAD(P)HX, a damaged form of NAD(P)H that is a result of enzymatic or heat-dependent hydration.</text>
</comment>
<dbReference type="Gene3D" id="3.40.1190.20">
    <property type="match status" value="1"/>
</dbReference>
<comment type="subunit">
    <text evidence="17">Homotetramer.</text>
</comment>
<evidence type="ECO:0000256" key="16">
    <source>
        <dbReference type="ARBA" id="ARBA00049209"/>
    </source>
</evidence>
<dbReference type="Pfam" id="PF03853">
    <property type="entry name" value="YjeF_N"/>
    <property type="match status" value="1"/>
</dbReference>
<comment type="catalytic activity">
    <reaction evidence="2 18 19">
        <text>(6R)-NADPHX = (6S)-NADPHX</text>
        <dbReference type="Rhea" id="RHEA:32227"/>
        <dbReference type="ChEBI" id="CHEBI:64076"/>
        <dbReference type="ChEBI" id="CHEBI:64077"/>
        <dbReference type="EC" id="5.1.99.6"/>
    </reaction>
</comment>
<dbReference type="HAMAP" id="MF_01966">
    <property type="entry name" value="NADHX_epimerase"/>
    <property type="match status" value="1"/>
</dbReference>
<comment type="similarity">
    <text evidence="4 19">In the C-terminal section; belongs to the NnrD/CARKD family.</text>
</comment>
<evidence type="ECO:0000313" key="23">
    <source>
        <dbReference type="Proteomes" id="UP001352263"/>
    </source>
</evidence>
<dbReference type="PIRSF" id="PIRSF017184">
    <property type="entry name" value="Nnr"/>
    <property type="match status" value="1"/>
</dbReference>
<dbReference type="InterPro" id="IPR004443">
    <property type="entry name" value="YjeF_N_dom"/>
</dbReference>
<feature type="binding site" evidence="17">
    <location>
        <position position="328"/>
    </location>
    <ligand>
        <name>(6S)-NADPHX</name>
        <dbReference type="ChEBI" id="CHEBI:64076"/>
    </ligand>
</feature>
<organism evidence="22 23">
    <name type="scientific">Noviherbaspirillum album</name>
    <dbReference type="NCBI Taxonomy" id="3080276"/>
    <lineage>
        <taxon>Bacteria</taxon>
        <taxon>Pseudomonadati</taxon>
        <taxon>Pseudomonadota</taxon>
        <taxon>Betaproteobacteria</taxon>
        <taxon>Burkholderiales</taxon>
        <taxon>Oxalobacteraceae</taxon>
        <taxon>Noviherbaspirillum</taxon>
    </lineage>
</organism>
<dbReference type="RefSeq" id="WP_326508543.1">
    <property type="nucleotide sequence ID" value="NZ_JAWIIV010000022.1"/>
</dbReference>
<feature type="binding site" evidence="18">
    <location>
        <position position="138"/>
    </location>
    <ligand>
        <name>K(+)</name>
        <dbReference type="ChEBI" id="CHEBI:29103"/>
    </ligand>
</feature>
<evidence type="ECO:0000256" key="6">
    <source>
        <dbReference type="ARBA" id="ARBA00022741"/>
    </source>
</evidence>
<feature type="domain" description="YjeF N-terminal" evidence="21">
    <location>
        <begin position="22"/>
        <end position="231"/>
    </location>
</feature>
<dbReference type="Proteomes" id="UP001352263">
    <property type="component" value="Unassembled WGS sequence"/>
</dbReference>
<comment type="function">
    <text evidence="17">Catalyzes the dehydration of the S-form of NAD(P)HX at the expense of ADP, which is converted to AMP. Together with NAD(P)HX epimerase, which catalyzes the epimerization of the S- and R-forms, the enzyme allows the repair of both epimers of NAD(P)HX, a damaged form of NAD(P)H that is a result of enzymatic or heat-dependent hydration.</text>
</comment>
<dbReference type="InterPro" id="IPR030677">
    <property type="entry name" value="Nnr"/>
</dbReference>
<feature type="binding site" evidence="18">
    <location>
        <begin position="142"/>
        <end position="148"/>
    </location>
    <ligand>
        <name>(6S)-NADPHX</name>
        <dbReference type="ChEBI" id="CHEBI:64076"/>
    </ligand>
</feature>
<dbReference type="EMBL" id="JAWIIV010000022">
    <property type="protein sequence ID" value="MEC4721839.1"/>
    <property type="molecule type" value="Genomic_DNA"/>
</dbReference>
<feature type="binding site" evidence="18">
    <location>
        <position position="171"/>
    </location>
    <ligand>
        <name>(6S)-NADPHX</name>
        <dbReference type="ChEBI" id="CHEBI:64076"/>
    </ligand>
</feature>
<dbReference type="CDD" id="cd01171">
    <property type="entry name" value="YXKO-related"/>
    <property type="match status" value="1"/>
</dbReference>
<keyword evidence="10 17" id="KW-0520">NAD</keyword>
<evidence type="ECO:0000256" key="8">
    <source>
        <dbReference type="ARBA" id="ARBA00022857"/>
    </source>
</evidence>
<accession>A0ABU6JDV9</accession>
<feature type="binding site" evidence="18">
    <location>
        <position position="174"/>
    </location>
    <ligand>
        <name>K(+)</name>
        <dbReference type="ChEBI" id="CHEBI:29103"/>
    </ligand>
</feature>
<feature type="binding site" evidence="18">
    <location>
        <begin position="71"/>
        <end position="75"/>
    </location>
    <ligand>
        <name>(6S)-NADPHX</name>
        <dbReference type="ChEBI" id="CHEBI:64076"/>
    </ligand>
</feature>
<name>A0ABU6JDV9_9BURK</name>
<dbReference type="Gene3D" id="3.40.50.10260">
    <property type="entry name" value="YjeF N-terminal domain"/>
    <property type="match status" value="1"/>
</dbReference>
<evidence type="ECO:0000256" key="1">
    <source>
        <dbReference type="ARBA" id="ARBA00000013"/>
    </source>
</evidence>
<evidence type="ECO:0000256" key="13">
    <source>
        <dbReference type="ARBA" id="ARBA00023268"/>
    </source>
</evidence>
<reference evidence="22 23" key="1">
    <citation type="submission" date="2023-10" db="EMBL/GenBank/DDBJ databases">
        <title>Noviherbaspirillum sp. CPCC 100848 genome assembly.</title>
        <authorList>
            <person name="Li X.Y."/>
            <person name="Fang X.M."/>
        </authorList>
    </citation>
    <scope>NUCLEOTIDE SEQUENCE [LARGE SCALE GENOMIC DNA]</scope>
    <source>
        <strain evidence="22 23">CPCC 100848</strain>
    </source>
</reference>
<feature type="binding site" evidence="17">
    <location>
        <position position="381"/>
    </location>
    <ligand>
        <name>(6S)-NADPHX</name>
        <dbReference type="ChEBI" id="CHEBI:64076"/>
    </ligand>
</feature>
<comment type="caution">
    <text evidence="18">Lacks conserved residue(s) required for the propagation of feature annotation.</text>
</comment>
<keyword evidence="9 18" id="KW-0630">Potassium</keyword>
<feature type="binding site" evidence="18">
    <location>
        <position position="72"/>
    </location>
    <ligand>
        <name>K(+)</name>
        <dbReference type="ChEBI" id="CHEBI:29103"/>
    </ligand>
</feature>
<evidence type="ECO:0000256" key="17">
    <source>
        <dbReference type="HAMAP-Rule" id="MF_01965"/>
    </source>
</evidence>
<evidence type="ECO:0000256" key="19">
    <source>
        <dbReference type="PIRNR" id="PIRNR017184"/>
    </source>
</evidence>
<dbReference type="PANTHER" id="PTHR12592">
    <property type="entry name" value="ATP-DEPENDENT (S)-NAD(P)H-HYDRATE DEHYDRATASE FAMILY MEMBER"/>
    <property type="match status" value="1"/>
</dbReference>
<keyword evidence="12 17" id="KW-0456">Lyase</keyword>
<comment type="cofactor">
    <cofactor evidence="17">
        <name>Mg(2+)</name>
        <dbReference type="ChEBI" id="CHEBI:18420"/>
    </cofactor>
</comment>
<sequence>MPSPPANTFRHDPTALYSVAEIRAIEGKAMADIPPGTLMQRAARAAASVALALLSRVADSPKVLLVAGPGNNGGDALVMAVLLADAGLHPTVMVSADPDRQPEDAQRALERAQAVGVRLIAPNPDAVRHPVVWDLVVDGLFGIGLGRPISGDLRSLVEAINSLDCPVLALDVPSGLDADTGRVIGEDGIAVRATHTLTFIGNKPGLHTFDGRDHAGEVQVAALDVAPELFVPARAWLGSVLHFASSLRKRLHSSHKGSYGDVTVIGGAHGMVGAPVLSARAAAKSGAGRVFIGFLDEVLPYDPSQPELMCRRAGDLELDAGTIVIGPGLGTSDQALAVLRKALQSDRPLVLDADALNLLAVHADLKDALAARSVPSLMTPHPLEAARLLRLNTGEVQSSRLEAARRIALECNSVVILKGSGSVIARPDGKLIINATGNPALATAGSGDVLAGMCGALLAQSLPVWDAALAAAWMHGRAADRLIEDGVGPIGVTASELIPAARAIYNELTEQHASRA</sequence>
<evidence type="ECO:0000256" key="15">
    <source>
        <dbReference type="ARBA" id="ARBA00048238"/>
    </source>
</evidence>
<evidence type="ECO:0000256" key="9">
    <source>
        <dbReference type="ARBA" id="ARBA00022958"/>
    </source>
</evidence>
<comment type="function">
    <text evidence="18">Catalyzes the epimerization of the S- and R-forms of NAD(P)HX, a damaged form of NAD(P)H that is a result of enzymatic or heat-dependent hydration. This is a prerequisite for the S-specific NAD(P)H-hydrate dehydratase to allow the repair of both epimers of NAD(P)HX.</text>
</comment>
<dbReference type="InterPro" id="IPR036652">
    <property type="entry name" value="YjeF_N_dom_sf"/>
</dbReference>
<evidence type="ECO:0000256" key="5">
    <source>
        <dbReference type="ARBA" id="ARBA00022723"/>
    </source>
</evidence>
<feature type="binding site" evidence="17">
    <location>
        <begin position="418"/>
        <end position="422"/>
    </location>
    <ligand>
        <name>AMP</name>
        <dbReference type="ChEBI" id="CHEBI:456215"/>
    </ligand>
</feature>
<evidence type="ECO:0000256" key="2">
    <source>
        <dbReference type="ARBA" id="ARBA00000909"/>
    </source>
</evidence>
<comment type="catalytic activity">
    <reaction evidence="16 17 19">
        <text>(6S)-NADPHX + ADP = AMP + phosphate + NADPH + H(+)</text>
        <dbReference type="Rhea" id="RHEA:32235"/>
        <dbReference type="ChEBI" id="CHEBI:15378"/>
        <dbReference type="ChEBI" id="CHEBI:43474"/>
        <dbReference type="ChEBI" id="CHEBI:57783"/>
        <dbReference type="ChEBI" id="CHEBI:64076"/>
        <dbReference type="ChEBI" id="CHEBI:456215"/>
        <dbReference type="ChEBI" id="CHEBI:456216"/>
        <dbReference type="EC" id="4.2.1.136"/>
    </reaction>
</comment>
<feature type="binding site" evidence="17">
    <location>
        <position position="274"/>
    </location>
    <ligand>
        <name>(6S)-NADPHX</name>
        <dbReference type="ChEBI" id="CHEBI:64076"/>
    </ligand>
</feature>
<dbReference type="EC" id="4.2.1.136" evidence="19"/>
<feature type="domain" description="YjeF C-terminal" evidence="20">
    <location>
        <begin position="239"/>
        <end position="508"/>
    </location>
</feature>
<evidence type="ECO:0000256" key="12">
    <source>
        <dbReference type="ARBA" id="ARBA00023239"/>
    </source>
</evidence>
<evidence type="ECO:0000256" key="4">
    <source>
        <dbReference type="ARBA" id="ARBA00009524"/>
    </source>
</evidence>
<dbReference type="InterPro" id="IPR000631">
    <property type="entry name" value="CARKD"/>
</dbReference>
<keyword evidence="8 17" id="KW-0521">NADP</keyword>
<keyword evidence="6 17" id="KW-0547">Nucleotide-binding</keyword>
<evidence type="ECO:0000256" key="7">
    <source>
        <dbReference type="ARBA" id="ARBA00022840"/>
    </source>
</evidence>
<comment type="catalytic activity">
    <reaction evidence="1 18 19">
        <text>(6R)-NADHX = (6S)-NADHX</text>
        <dbReference type="Rhea" id="RHEA:32215"/>
        <dbReference type="ChEBI" id="CHEBI:64074"/>
        <dbReference type="ChEBI" id="CHEBI:64075"/>
        <dbReference type="EC" id="5.1.99.6"/>
    </reaction>
</comment>
<dbReference type="SUPFAM" id="SSF53613">
    <property type="entry name" value="Ribokinase-like"/>
    <property type="match status" value="1"/>
</dbReference>
<dbReference type="NCBIfam" id="TIGR00196">
    <property type="entry name" value="yjeF_cterm"/>
    <property type="match status" value="1"/>
</dbReference>
<evidence type="ECO:0000256" key="14">
    <source>
        <dbReference type="ARBA" id="ARBA00025153"/>
    </source>
</evidence>
<dbReference type="InterPro" id="IPR029056">
    <property type="entry name" value="Ribokinase-like"/>
</dbReference>
<dbReference type="SUPFAM" id="SSF64153">
    <property type="entry name" value="YjeF N-terminal domain-like"/>
    <property type="match status" value="1"/>
</dbReference>
<feature type="binding site" evidence="17">
    <location>
        <position position="447"/>
    </location>
    <ligand>
        <name>AMP</name>
        <dbReference type="ChEBI" id="CHEBI:456215"/>
    </ligand>
</feature>
<dbReference type="HAMAP" id="MF_01965">
    <property type="entry name" value="NADHX_dehydratase"/>
    <property type="match status" value="1"/>
</dbReference>
<comment type="cofactor">
    <cofactor evidence="18 19">
        <name>K(+)</name>
        <dbReference type="ChEBI" id="CHEBI:29103"/>
    </cofactor>
    <text evidence="18 19">Binds 1 potassium ion per subunit.</text>
</comment>
<keyword evidence="13" id="KW-0511">Multifunctional enzyme</keyword>
<proteinExistence type="inferred from homology"/>
<evidence type="ECO:0000313" key="22">
    <source>
        <dbReference type="EMBL" id="MEC4721839.1"/>
    </source>
</evidence>
<comment type="similarity">
    <text evidence="18">Belongs to the NnrE/AIBP family.</text>
</comment>
<keyword evidence="7 17" id="KW-0067">ATP-binding</keyword>
<evidence type="ECO:0000259" key="20">
    <source>
        <dbReference type="PROSITE" id="PS51383"/>
    </source>
</evidence>
<evidence type="ECO:0000259" key="21">
    <source>
        <dbReference type="PROSITE" id="PS51385"/>
    </source>
</evidence>
<keyword evidence="23" id="KW-1185">Reference proteome</keyword>
<dbReference type="NCBIfam" id="TIGR00197">
    <property type="entry name" value="yjeF_nterm"/>
    <property type="match status" value="1"/>
</dbReference>
<dbReference type="Pfam" id="PF01256">
    <property type="entry name" value="Carb_kinase"/>
    <property type="match status" value="1"/>
</dbReference>
<evidence type="ECO:0000256" key="10">
    <source>
        <dbReference type="ARBA" id="ARBA00023027"/>
    </source>
</evidence>
<comment type="similarity">
    <text evidence="17">Belongs to the NnrD/CARKD family.</text>
</comment>
<evidence type="ECO:0000256" key="11">
    <source>
        <dbReference type="ARBA" id="ARBA00023235"/>
    </source>
</evidence>
<dbReference type="PANTHER" id="PTHR12592:SF0">
    <property type="entry name" value="ATP-DEPENDENT (S)-NAD(P)H-HYDRATE DEHYDRATASE"/>
    <property type="match status" value="1"/>
</dbReference>
<comment type="catalytic activity">
    <reaction evidence="15 17 19">
        <text>(6S)-NADHX + ADP = AMP + phosphate + NADH + H(+)</text>
        <dbReference type="Rhea" id="RHEA:32223"/>
        <dbReference type="ChEBI" id="CHEBI:15378"/>
        <dbReference type="ChEBI" id="CHEBI:43474"/>
        <dbReference type="ChEBI" id="CHEBI:57945"/>
        <dbReference type="ChEBI" id="CHEBI:64074"/>
        <dbReference type="ChEBI" id="CHEBI:456215"/>
        <dbReference type="ChEBI" id="CHEBI:456216"/>
        <dbReference type="EC" id="4.2.1.136"/>
    </reaction>
</comment>
<dbReference type="EC" id="5.1.99.6" evidence="19"/>
<evidence type="ECO:0000256" key="3">
    <source>
        <dbReference type="ARBA" id="ARBA00006001"/>
    </source>
</evidence>
<comment type="similarity">
    <text evidence="3 19">In the N-terminal section; belongs to the NnrE/AIBP family.</text>
</comment>
<evidence type="ECO:0000256" key="18">
    <source>
        <dbReference type="HAMAP-Rule" id="MF_01966"/>
    </source>
</evidence>
<dbReference type="PROSITE" id="PS51383">
    <property type="entry name" value="YJEF_C_3"/>
    <property type="match status" value="1"/>
</dbReference>
<comment type="caution">
    <text evidence="22">The sequence shown here is derived from an EMBL/GenBank/DDBJ whole genome shotgun (WGS) entry which is preliminary data.</text>
</comment>
<feature type="binding site" evidence="17">
    <location>
        <position position="448"/>
    </location>
    <ligand>
        <name>(6S)-NADPHX</name>
        <dbReference type="ChEBI" id="CHEBI:64076"/>
    </ligand>
</feature>
<keyword evidence="11 18" id="KW-0413">Isomerase</keyword>
<keyword evidence="5 18" id="KW-0479">Metal-binding</keyword>
<gene>
    <name evidence="18" type="primary">nnrE</name>
    <name evidence="17" type="synonym">nnrD</name>
    <name evidence="22" type="ORF">RY831_21975</name>
</gene>